<evidence type="ECO:0000313" key="3">
    <source>
        <dbReference type="Proteomes" id="UP000007879"/>
    </source>
</evidence>
<dbReference type="KEGG" id="aqu:109583222"/>
<feature type="compositionally biased region" description="Low complexity" evidence="1">
    <location>
        <begin position="107"/>
        <end position="117"/>
    </location>
</feature>
<reference evidence="2" key="2">
    <citation type="submission" date="2017-05" db="UniProtKB">
        <authorList>
            <consortium name="EnsemblMetazoa"/>
        </authorList>
    </citation>
    <scope>IDENTIFICATION</scope>
</reference>
<gene>
    <name evidence="2" type="primary">109583222</name>
</gene>
<dbReference type="Proteomes" id="UP000007879">
    <property type="component" value="Unassembled WGS sequence"/>
</dbReference>
<accession>A0A1X7UIB0</accession>
<proteinExistence type="predicted"/>
<keyword evidence="3" id="KW-1185">Reference proteome</keyword>
<dbReference type="InParanoid" id="A0A1X7UIB0"/>
<dbReference type="EnsemblMetazoa" id="Aqu2.1.27405_001">
    <property type="protein sequence ID" value="Aqu2.1.27405_001"/>
    <property type="gene ID" value="Aqu2.1.27405"/>
</dbReference>
<feature type="region of interest" description="Disordered" evidence="1">
    <location>
        <begin position="1"/>
        <end position="164"/>
    </location>
</feature>
<organism evidence="2">
    <name type="scientific">Amphimedon queenslandica</name>
    <name type="common">Sponge</name>
    <dbReference type="NCBI Taxonomy" id="400682"/>
    <lineage>
        <taxon>Eukaryota</taxon>
        <taxon>Metazoa</taxon>
        <taxon>Porifera</taxon>
        <taxon>Demospongiae</taxon>
        <taxon>Heteroscleromorpha</taxon>
        <taxon>Haplosclerida</taxon>
        <taxon>Niphatidae</taxon>
        <taxon>Amphimedon</taxon>
    </lineage>
</organism>
<sequence length="231" mass="25228">MPTGDNTGTMAQSLTEEDPIFKPGGGGGRGESHRNRSNSLPKISRPHSSIARPRTASNKTGKGASNGSNEGGGGGQRVKEDGGMLPLIQDRGDRKGREERSHTADLRSASSRAASKSFWNMSMLHEREKGTDIQSDRTPPTSPDKTRRYQNRAQSLPMEVPLKPHSLESRPVILGTCTCISPSKGEEPRIRVHSMETRPRPKLNGLYGLPKGHRRRAATLNAIRKTSSFEK</sequence>
<feature type="compositionally biased region" description="Basic and acidic residues" evidence="1">
    <location>
        <begin position="184"/>
        <end position="199"/>
    </location>
</feature>
<dbReference type="AlphaFoldDB" id="A0A1X7UIB0"/>
<feature type="compositionally biased region" description="Polar residues" evidence="1">
    <location>
        <begin position="1"/>
        <end position="14"/>
    </location>
</feature>
<dbReference type="EnsemblMetazoa" id="XM_019998473.1">
    <property type="protein sequence ID" value="XP_019854032.1"/>
    <property type="gene ID" value="LOC109583222"/>
</dbReference>
<feature type="compositionally biased region" description="Basic and acidic residues" evidence="1">
    <location>
        <begin position="90"/>
        <end position="105"/>
    </location>
</feature>
<feature type="compositionally biased region" description="Basic and acidic residues" evidence="1">
    <location>
        <begin position="124"/>
        <end position="135"/>
    </location>
</feature>
<evidence type="ECO:0000313" key="2">
    <source>
        <dbReference type="EnsemblMetazoa" id="Aqu2.1.27405_001"/>
    </source>
</evidence>
<name>A0A1X7UIB0_AMPQE</name>
<feature type="region of interest" description="Disordered" evidence="1">
    <location>
        <begin position="182"/>
        <end position="211"/>
    </location>
</feature>
<evidence type="ECO:0000256" key="1">
    <source>
        <dbReference type="SAM" id="MobiDB-lite"/>
    </source>
</evidence>
<reference evidence="3" key="1">
    <citation type="journal article" date="2010" name="Nature">
        <title>The Amphimedon queenslandica genome and the evolution of animal complexity.</title>
        <authorList>
            <person name="Srivastava M."/>
            <person name="Simakov O."/>
            <person name="Chapman J."/>
            <person name="Fahey B."/>
            <person name="Gauthier M.E."/>
            <person name="Mitros T."/>
            <person name="Richards G.S."/>
            <person name="Conaco C."/>
            <person name="Dacre M."/>
            <person name="Hellsten U."/>
            <person name="Larroux C."/>
            <person name="Putnam N.H."/>
            <person name="Stanke M."/>
            <person name="Adamska M."/>
            <person name="Darling A."/>
            <person name="Degnan S.M."/>
            <person name="Oakley T.H."/>
            <person name="Plachetzki D.C."/>
            <person name="Zhai Y."/>
            <person name="Adamski M."/>
            <person name="Calcino A."/>
            <person name="Cummins S.F."/>
            <person name="Goodstein D.M."/>
            <person name="Harris C."/>
            <person name="Jackson D.J."/>
            <person name="Leys S.P."/>
            <person name="Shu S."/>
            <person name="Woodcroft B.J."/>
            <person name="Vervoort M."/>
            <person name="Kosik K.S."/>
            <person name="Manning G."/>
            <person name="Degnan B.M."/>
            <person name="Rokhsar D.S."/>
        </authorList>
    </citation>
    <scope>NUCLEOTIDE SEQUENCE [LARGE SCALE GENOMIC DNA]</scope>
</reference>
<protein>
    <submittedName>
        <fullName evidence="2">Uncharacterized protein</fullName>
    </submittedName>
</protein>